<dbReference type="Proteomes" id="UP001163321">
    <property type="component" value="Chromosome 12"/>
</dbReference>
<evidence type="ECO:0000313" key="1">
    <source>
        <dbReference type="EMBL" id="KAI9919116.1"/>
    </source>
</evidence>
<organism evidence="1 2">
    <name type="scientific">Peronosclerospora sorghi</name>
    <dbReference type="NCBI Taxonomy" id="230839"/>
    <lineage>
        <taxon>Eukaryota</taxon>
        <taxon>Sar</taxon>
        <taxon>Stramenopiles</taxon>
        <taxon>Oomycota</taxon>
        <taxon>Peronosporomycetes</taxon>
        <taxon>Peronosporales</taxon>
        <taxon>Peronosporaceae</taxon>
        <taxon>Peronosclerospora</taxon>
    </lineage>
</organism>
<sequence length="714" mass="79032">MLRGCARTQRVRVRLARRSEQRQLVNYAAQYRRSLEHPDDFWAEVAQDIEWFKPWSTVLDSTNALASRWFVGGQLNTCYNALDVHVRNGRGDVLALHYVCPLTKTKRSRTYGQLLHEVATFAGGLRALGVTKGDRVVLYMPAVLETTVAMLACARLGAVHSVVFGGFAAPELAARIDDARPKVLVTASCGVEPKGILEYGPLLRDALARSTWKPQTLVLLQRPDVCPSPIIVHGRDDVDWHQVLAMGTPVDAVPVLATDPLYILYTSGTTGRPKGIVRDNGGHAVALKWAMRHIFDLTRDDTFFAASDMGWTVGHSLVVYGPLLLGCTSVVYAGKPVGTPDAGAYWRLITEYGIKSMFTAPTALRMIRKEDPDGLLIQERIKDIQKTFKSMFVAGERGDPKTFNFFSKKLGVPLIDHWWQTETGWPITAPCLGMRYEDARKDGSPRIKVGSVARPVPGWDVQLLKSTTDDDERAQDDQEDAELVVKLPLPPGTARIVPRLLLQFLDVQNPEDFYTKYLKRFPGYYHTGDTGHIDEEGFVYVMSRSDDVINVAGHRITTGSIEQVIIAIPEVVECAVFGVTDSLRGQSPVALLVLEKTSERRKEEVQMRDMVVSGTFGHDIESSAVLYEGGQITQQVVHSVRDEMGTFVCLKDVGVVEALPKTRSGKVMRATIQATAESAPFRIPATIDDAAVLNDVRTVLQMLGYAKKPVAMDK</sequence>
<dbReference type="EMBL" id="CM047591">
    <property type="protein sequence ID" value="KAI9919116.1"/>
    <property type="molecule type" value="Genomic_DNA"/>
</dbReference>
<name>A0ACC0WN11_9STRA</name>
<proteinExistence type="predicted"/>
<protein>
    <submittedName>
        <fullName evidence="1">Uncharacterized protein</fullName>
    </submittedName>
</protein>
<evidence type="ECO:0000313" key="2">
    <source>
        <dbReference type="Proteomes" id="UP001163321"/>
    </source>
</evidence>
<reference evidence="1 2" key="1">
    <citation type="journal article" date="2022" name="bioRxiv">
        <title>The genome of the oomycete Peronosclerospora sorghi, a cosmopolitan pathogen of maize and sorghum, is inflated with dispersed pseudogenes.</title>
        <authorList>
            <person name="Fletcher K."/>
            <person name="Martin F."/>
            <person name="Isakeit T."/>
            <person name="Cavanaugh K."/>
            <person name="Magill C."/>
            <person name="Michelmore R."/>
        </authorList>
    </citation>
    <scope>NUCLEOTIDE SEQUENCE [LARGE SCALE GENOMIC DNA]</scope>
    <source>
        <strain evidence="1">P6</strain>
    </source>
</reference>
<gene>
    <name evidence="1" type="ORF">PsorP6_011878</name>
</gene>
<keyword evidence="2" id="KW-1185">Reference proteome</keyword>
<comment type="caution">
    <text evidence="1">The sequence shown here is derived from an EMBL/GenBank/DDBJ whole genome shotgun (WGS) entry which is preliminary data.</text>
</comment>
<accession>A0ACC0WN11</accession>